<dbReference type="PROSITE" id="PS00092">
    <property type="entry name" value="N6_MTASE"/>
    <property type="match status" value="1"/>
</dbReference>
<dbReference type="Pfam" id="PF17827">
    <property type="entry name" value="PrmC_N"/>
    <property type="match status" value="1"/>
</dbReference>
<comment type="caution">
    <text evidence="8">The sequence shown here is derived from an EMBL/GenBank/DDBJ whole genome shotgun (WGS) entry which is preliminary data.</text>
</comment>
<evidence type="ECO:0000256" key="5">
    <source>
        <dbReference type="ARBA" id="ARBA00048391"/>
    </source>
</evidence>
<organism evidence="8 9">
    <name type="scientific">candidate division TM6 bacterium JCVI TM6SC1</name>
    <dbReference type="NCBI Taxonomy" id="1306947"/>
    <lineage>
        <taxon>Bacteria</taxon>
        <taxon>Candidatus Babelota</taxon>
        <taxon>Vermiphilus</taxon>
    </lineage>
</organism>
<dbReference type="Proteomes" id="UP000032214">
    <property type="component" value="Unassembled WGS sequence"/>
</dbReference>
<dbReference type="AlphaFoldDB" id="A0A0D2JD85"/>
<dbReference type="CDD" id="cd02440">
    <property type="entry name" value="AdoMet_MTases"/>
    <property type="match status" value="1"/>
</dbReference>
<dbReference type="GO" id="GO:0102559">
    <property type="term" value="F:peptide chain release factor N(5)-glutamine methyltransferase activity"/>
    <property type="evidence" value="ECO:0007669"/>
    <property type="project" value="UniProtKB-EC"/>
</dbReference>
<dbReference type="Gene3D" id="1.10.8.10">
    <property type="entry name" value="DNA helicase RuvA subunit, C-terminal domain"/>
    <property type="match status" value="1"/>
</dbReference>
<dbReference type="STRING" id="1306947.J120_05030"/>
<proteinExistence type="predicted"/>
<dbReference type="InterPro" id="IPR029063">
    <property type="entry name" value="SAM-dependent_MTases_sf"/>
</dbReference>
<protein>
    <recommendedName>
        <fullName evidence="1">peptide chain release factor N(5)-glutamine methyltransferase</fullName>
        <ecNumber evidence="1">2.1.1.297</ecNumber>
    </recommendedName>
</protein>
<evidence type="ECO:0000256" key="4">
    <source>
        <dbReference type="ARBA" id="ARBA00022691"/>
    </source>
</evidence>
<evidence type="ECO:0000313" key="9">
    <source>
        <dbReference type="Proteomes" id="UP000032214"/>
    </source>
</evidence>
<dbReference type="PANTHER" id="PTHR18895">
    <property type="entry name" value="HEMK METHYLTRANSFERASE"/>
    <property type="match status" value="1"/>
</dbReference>
<keyword evidence="9" id="KW-1185">Reference proteome</keyword>
<dbReference type="EMBL" id="ARQD01000005">
    <property type="protein sequence ID" value="KIX84931.1"/>
    <property type="molecule type" value="Genomic_DNA"/>
</dbReference>
<dbReference type="InterPro" id="IPR019874">
    <property type="entry name" value="RF_methyltr_PrmC"/>
</dbReference>
<dbReference type="GO" id="GO:0003676">
    <property type="term" value="F:nucleic acid binding"/>
    <property type="evidence" value="ECO:0007669"/>
    <property type="project" value="InterPro"/>
</dbReference>
<dbReference type="InterPro" id="IPR040758">
    <property type="entry name" value="PrmC_N"/>
</dbReference>
<dbReference type="InterPro" id="IPR004556">
    <property type="entry name" value="HemK-like"/>
</dbReference>
<dbReference type="NCBIfam" id="TIGR03534">
    <property type="entry name" value="RF_mod_PrmC"/>
    <property type="match status" value="1"/>
</dbReference>
<dbReference type="EC" id="2.1.1.297" evidence="1"/>
<sequence length="303" mass="34403">MNRDMLFVPNIMYSSSELLMRISDQLRAVYSTQEEALTVSQWILEYILDVSRIQLYRLPKIILSNDQCIKLQSILYDHITSGKPLAYCIGSVPFGDLTLRVAPPLLIPRPETEAWTQELIQILARAQQPLSILDLCTGTGCIGLSIAHTLPSSIITLTDINPYAIEYAQLNARTNNITNATYYIGDLFNALPSGSNFNCIVSNPPYIDPAYRTRMDTSVTQWEDPHALFADNYGLEIIMSIIKTAPEYIKNSHHTRYPQLTLEIDSTQGDAVVKYLEKIGYYNITLHKDMYGHDRYIYAHILT</sequence>
<accession>A0A0D2JD85</accession>
<dbReference type="eggNOG" id="COG2890">
    <property type="taxonomic scope" value="Bacteria"/>
</dbReference>
<dbReference type="GO" id="GO:0032259">
    <property type="term" value="P:methylation"/>
    <property type="evidence" value="ECO:0007669"/>
    <property type="project" value="UniProtKB-KW"/>
</dbReference>
<dbReference type="InterPro" id="IPR002052">
    <property type="entry name" value="DNA_methylase_N6_adenine_CS"/>
</dbReference>
<evidence type="ECO:0000256" key="3">
    <source>
        <dbReference type="ARBA" id="ARBA00022679"/>
    </source>
</evidence>
<evidence type="ECO:0000256" key="1">
    <source>
        <dbReference type="ARBA" id="ARBA00012771"/>
    </source>
</evidence>
<dbReference type="NCBIfam" id="TIGR00536">
    <property type="entry name" value="hemK_fam"/>
    <property type="match status" value="1"/>
</dbReference>
<dbReference type="PANTHER" id="PTHR18895:SF74">
    <property type="entry name" value="MTRF1L RELEASE FACTOR GLUTAMINE METHYLTRANSFERASE"/>
    <property type="match status" value="1"/>
</dbReference>
<name>A0A0D2JD85_9BACT</name>
<evidence type="ECO:0000256" key="2">
    <source>
        <dbReference type="ARBA" id="ARBA00022603"/>
    </source>
</evidence>
<dbReference type="InterPro" id="IPR050320">
    <property type="entry name" value="N5-glutamine_MTase"/>
</dbReference>
<evidence type="ECO:0000313" key="8">
    <source>
        <dbReference type="EMBL" id="KIX84931.1"/>
    </source>
</evidence>
<dbReference type="Pfam" id="PF05175">
    <property type="entry name" value="MTS"/>
    <property type="match status" value="1"/>
</dbReference>
<dbReference type="Gene3D" id="3.40.50.150">
    <property type="entry name" value="Vaccinia Virus protein VP39"/>
    <property type="match status" value="1"/>
</dbReference>
<dbReference type="InterPro" id="IPR007848">
    <property type="entry name" value="Small_mtfrase_dom"/>
</dbReference>
<keyword evidence="3" id="KW-0808">Transferase</keyword>
<keyword evidence="2" id="KW-0489">Methyltransferase</keyword>
<evidence type="ECO:0000259" key="7">
    <source>
        <dbReference type="Pfam" id="PF17827"/>
    </source>
</evidence>
<keyword evidence="4" id="KW-0949">S-adenosyl-L-methionine</keyword>
<feature type="domain" description="Release factor glutamine methyltransferase N-terminal" evidence="7">
    <location>
        <begin position="17"/>
        <end position="90"/>
    </location>
</feature>
<evidence type="ECO:0000259" key="6">
    <source>
        <dbReference type="Pfam" id="PF05175"/>
    </source>
</evidence>
<dbReference type="SUPFAM" id="SSF53335">
    <property type="entry name" value="S-adenosyl-L-methionine-dependent methyltransferases"/>
    <property type="match status" value="1"/>
</dbReference>
<feature type="domain" description="Methyltransferase small" evidence="6">
    <location>
        <begin position="117"/>
        <end position="208"/>
    </location>
</feature>
<gene>
    <name evidence="8" type="ORF">J120_05030</name>
</gene>
<comment type="catalytic activity">
    <reaction evidence="5">
        <text>L-glutaminyl-[peptide chain release factor] + S-adenosyl-L-methionine = N(5)-methyl-L-glutaminyl-[peptide chain release factor] + S-adenosyl-L-homocysteine + H(+)</text>
        <dbReference type="Rhea" id="RHEA:42896"/>
        <dbReference type="Rhea" id="RHEA-COMP:10271"/>
        <dbReference type="Rhea" id="RHEA-COMP:10272"/>
        <dbReference type="ChEBI" id="CHEBI:15378"/>
        <dbReference type="ChEBI" id="CHEBI:30011"/>
        <dbReference type="ChEBI" id="CHEBI:57856"/>
        <dbReference type="ChEBI" id="CHEBI:59789"/>
        <dbReference type="ChEBI" id="CHEBI:61891"/>
        <dbReference type="EC" id="2.1.1.297"/>
    </reaction>
</comment>
<reference evidence="8 9" key="1">
    <citation type="journal article" date="2013" name="Proc. Natl. Acad. Sci. U.S.A.">
        <title>Candidate phylum TM6 genome recovered from a hospital sink biofilm provides genomic insights into this uncultivated phylum.</title>
        <authorList>
            <person name="McLean J.S."/>
            <person name="Lombardo M.J."/>
            <person name="Badger J.H."/>
            <person name="Edlund A."/>
            <person name="Novotny M."/>
            <person name="Yee-Greenbaum J."/>
            <person name="Vyahhi N."/>
            <person name="Hall A.P."/>
            <person name="Yang Y."/>
            <person name="Dupont C.L."/>
            <person name="Ziegler M.G."/>
            <person name="Chitsaz H."/>
            <person name="Allen A.E."/>
            <person name="Yooseph S."/>
            <person name="Tesler G."/>
            <person name="Pevzner P.A."/>
            <person name="Friedman R.M."/>
            <person name="Nealson K.H."/>
            <person name="Venter J.C."/>
            <person name="Lasken R.S."/>
        </authorList>
    </citation>
    <scope>NUCLEOTIDE SEQUENCE [LARGE SCALE GENOMIC DNA]</scope>
    <source>
        <strain evidence="8 9">TM6SC1</strain>
    </source>
</reference>